<dbReference type="STRING" id="158898.SAMN04488548_1342884"/>
<name>A0A1H2K648_9ACTN</name>
<dbReference type="AlphaFoldDB" id="A0A1H2K648"/>
<keyword evidence="1" id="KW-0472">Membrane</keyword>
<organism evidence="3 4">
    <name type="scientific">Gordonia westfalica</name>
    <dbReference type="NCBI Taxonomy" id="158898"/>
    <lineage>
        <taxon>Bacteria</taxon>
        <taxon>Bacillati</taxon>
        <taxon>Actinomycetota</taxon>
        <taxon>Actinomycetes</taxon>
        <taxon>Mycobacteriales</taxon>
        <taxon>Gordoniaceae</taxon>
        <taxon>Gordonia</taxon>
    </lineage>
</organism>
<keyword evidence="1" id="KW-1133">Transmembrane helix</keyword>
<dbReference type="EMBL" id="JAVLUS010000014">
    <property type="protein sequence ID" value="MDS1115391.1"/>
    <property type="molecule type" value="Genomic_DNA"/>
</dbReference>
<proteinExistence type="predicted"/>
<accession>A0A1H2K648</accession>
<sequence length="72" mass="8443">MTESRGYKYFAPWLVTQLLGFASIALGFAHFYLILRVVLNRDPFDFDYVPPEGEDEFRVDISKRKKEKNQPA</sequence>
<reference evidence="3 4" key="1">
    <citation type="submission" date="2016-10" db="EMBL/GenBank/DDBJ databases">
        <authorList>
            <person name="de Groot N.N."/>
        </authorList>
    </citation>
    <scope>NUCLEOTIDE SEQUENCE [LARGE SCALE GENOMIC DNA]</scope>
    <source>
        <strain evidence="3 4">DSM 44215</strain>
    </source>
</reference>
<evidence type="ECO:0000313" key="2">
    <source>
        <dbReference type="EMBL" id="MDS1115391.1"/>
    </source>
</evidence>
<feature type="transmembrane region" description="Helical" evidence="1">
    <location>
        <begin position="12"/>
        <end position="35"/>
    </location>
</feature>
<dbReference type="Proteomes" id="UP000183180">
    <property type="component" value="Unassembled WGS sequence"/>
</dbReference>
<keyword evidence="1" id="KW-0812">Transmembrane</keyword>
<evidence type="ECO:0000313" key="4">
    <source>
        <dbReference type="Proteomes" id="UP000183180"/>
    </source>
</evidence>
<dbReference type="RefSeq" id="WP_208863650.1">
    <property type="nucleotide sequence ID" value="NZ_FNLM01000034.1"/>
</dbReference>
<evidence type="ECO:0000313" key="3">
    <source>
        <dbReference type="EMBL" id="SDU64042.1"/>
    </source>
</evidence>
<protein>
    <submittedName>
        <fullName evidence="3">Uncharacterized protein</fullName>
    </submittedName>
</protein>
<evidence type="ECO:0000313" key="5">
    <source>
        <dbReference type="Proteomes" id="UP001265083"/>
    </source>
</evidence>
<dbReference type="Proteomes" id="UP001265083">
    <property type="component" value="Unassembled WGS sequence"/>
</dbReference>
<reference evidence="2 5" key="2">
    <citation type="submission" date="2023-08" db="EMBL/GenBank/DDBJ databases">
        <title>Bioegradation of LLDPE and BLDPE plastic by marine bacteria from coast plastic debris.</title>
        <authorList>
            <person name="Rong Z."/>
        </authorList>
    </citation>
    <scope>NUCLEOTIDE SEQUENCE [LARGE SCALE GENOMIC DNA]</scope>
    <source>
        <strain evidence="2 5">Z-2</strain>
    </source>
</reference>
<evidence type="ECO:0000256" key="1">
    <source>
        <dbReference type="SAM" id="Phobius"/>
    </source>
</evidence>
<keyword evidence="5" id="KW-1185">Reference proteome</keyword>
<dbReference type="EMBL" id="FNLM01000034">
    <property type="protein sequence ID" value="SDU64042.1"/>
    <property type="molecule type" value="Genomic_DNA"/>
</dbReference>
<gene>
    <name evidence="2" type="ORF">RD149_16670</name>
    <name evidence="3" type="ORF">SAMN04488548_1342884</name>
</gene>